<feature type="domain" description="Luciferase-like" evidence="2">
    <location>
        <begin position="3"/>
        <end position="314"/>
    </location>
</feature>
<protein>
    <submittedName>
        <fullName evidence="3">Methylenetetrahydromethanopterin reductase</fullName>
    </submittedName>
</protein>
<name>A0A2A9CYR3_9MICO</name>
<gene>
    <name evidence="3" type="ORF">ATL40_0824</name>
</gene>
<reference evidence="3 4" key="1">
    <citation type="submission" date="2017-10" db="EMBL/GenBank/DDBJ databases">
        <title>Sequencing the genomes of 1000 actinobacteria strains.</title>
        <authorList>
            <person name="Klenk H.-P."/>
        </authorList>
    </citation>
    <scope>NUCLEOTIDE SEQUENCE [LARGE SCALE GENOMIC DNA]</scope>
    <source>
        <strain evidence="3 4">DSM 21801</strain>
    </source>
</reference>
<sequence>MDFGVVLQTNPPAWRTVDLARQAETHGFEYVWTFDSHLLWQEPFVIYSAILAATHRVTVGPMVTNPATRDWTVIASHFATLNEMFGNRTICGIGRGDSAVRTLSGRPSNLATLEDSIAVIRELGNSRGAVLAPGTDAERRVQFPWSRGSALDVWVAAYGPRALDLTGRVGDGFILQLADPDIARWMIRAVRDSAEAAGRDPDEVDICVAAPAYVGDGAAPAERAHMREQCRWFGGMVGNHVAEIVRRYGTDSAVPKALTDYVRDREGYDYNQHGRAGNTHTTFVSDEIVERFCLLGSPHEHVERLRELESLGTTQFAVYLQHDNKEETMRLYGERVIPAMAQTVTATS</sequence>
<accession>A0A2A9CYR3</accession>
<dbReference type="PANTHER" id="PTHR43244">
    <property type="match status" value="1"/>
</dbReference>
<proteinExistence type="predicted"/>
<evidence type="ECO:0000256" key="1">
    <source>
        <dbReference type="ARBA" id="ARBA00023002"/>
    </source>
</evidence>
<dbReference type="InterPro" id="IPR050564">
    <property type="entry name" value="F420-G6PD/mer"/>
</dbReference>
<dbReference type="PANTHER" id="PTHR43244:SF1">
    <property type="entry name" value="5,10-METHYLENETETRAHYDROMETHANOPTERIN REDUCTASE"/>
    <property type="match status" value="1"/>
</dbReference>
<dbReference type="OrthoDB" id="7816697at2"/>
<dbReference type="Proteomes" id="UP000224915">
    <property type="component" value="Unassembled WGS sequence"/>
</dbReference>
<comment type="caution">
    <text evidence="3">The sequence shown here is derived from an EMBL/GenBank/DDBJ whole genome shotgun (WGS) entry which is preliminary data.</text>
</comment>
<keyword evidence="4" id="KW-1185">Reference proteome</keyword>
<dbReference type="GO" id="GO:0016705">
    <property type="term" value="F:oxidoreductase activity, acting on paired donors, with incorporation or reduction of molecular oxygen"/>
    <property type="evidence" value="ECO:0007669"/>
    <property type="project" value="InterPro"/>
</dbReference>
<evidence type="ECO:0000259" key="2">
    <source>
        <dbReference type="Pfam" id="PF00296"/>
    </source>
</evidence>
<dbReference type="RefSeq" id="WP_098468411.1">
    <property type="nucleotide sequence ID" value="NZ_PDJD01000001.1"/>
</dbReference>
<evidence type="ECO:0000313" key="4">
    <source>
        <dbReference type="Proteomes" id="UP000224915"/>
    </source>
</evidence>
<evidence type="ECO:0000313" key="3">
    <source>
        <dbReference type="EMBL" id="PFG19266.1"/>
    </source>
</evidence>
<dbReference type="AlphaFoldDB" id="A0A2A9CYR3"/>
<dbReference type="SUPFAM" id="SSF51679">
    <property type="entry name" value="Bacterial luciferase-like"/>
    <property type="match status" value="1"/>
</dbReference>
<dbReference type="NCBIfam" id="TIGR03842">
    <property type="entry name" value="F420_CPS_4043"/>
    <property type="match status" value="1"/>
</dbReference>
<dbReference type="InterPro" id="IPR011251">
    <property type="entry name" value="Luciferase-like_dom"/>
</dbReference>
<dbReference type="Pfam" id="PF00296">
    <property type="entry name" value="Bac_luciferase"/>
    <property type="match status" value="1"/>
</dbReference>
<dbReference type="InterPro" id="IPR022315">
    <property type="entry name" value="F420_OxRdatse_CPS4043_pred"/>
</dbReference>
<dbReference type="EMBL" id="PDJD01000001">
    <property type="protein sequence ID" value="PFG19266.1"/>
    <property type="molecule type" value="Genomic_DNA"/>
</dbReference>
<organism evidence="3 4">
    <name type="scientific">Serinibacter salmoneus</name>
    <dbReference type="NCBI Taxonomy" id="556530"/>
    <lineage>
        <taxon>Bacteria</taxon>
        <taxon>Bacillati</taxon>
        <taxon>Actinomycetota</taxon>
        <taxon>Actinomycetes</taxon>
        <taxon>Micrococcales</taxon>
        <taxon>Beutenbergiaceae</taxon>
        <taxon>Serinibacter</taxon>
    </lineage>
</organism>
<dbReference type="CDD" id="cd01097">
    <property type="entry name" value="Tetrahydromethanopterin_reductase"/>
    <property type="match status" value="1"/>
</dbReference>
<dbReference type="InterPro" id="IPR036661">
    <property type="entry name" value="Luciferase-like_sf"/>
</dbReference>
<dbReference type="Gene3D" id="3.20.20.30">
    <property type="entry name" value="Luciferase-like domain"/>
    <property type="match status" value="1"/>
</dbReference>
<keyword evidence="1" id="KW-0560">Oxidoreductase</keyword>